<dbReference type="InterPro" id="IPR029063">
    <property type="entry name" value="SAM-dependent_MTases_sf"/>
</dbReference>
<dbReference type="RefSeq" id="WP_043752620.1">
    <property type="nucleotide sequence ID" value="NZ_AQQX01000010.1"/>
</dbReference>
<dbReference type="Pfam" id="PF01739">
    <property type="entry name" value="CheR"/>
    <property type="match status" value="1"/>
</dbReference>
<dbReference type="Pfam" id="PF01339">
    <property type="entry name" value="CheB_methylest"/>
    <property type="match status" value="1"/>
</dbReference>
<keyword evidence="10" id="KW-0418">Kinase</keyword>
<keyword evidence="5" id="KW-0949">S-adenosyl-L-methionine</keyword>
<keyword evidence="3" id="KW-0489">Methyltransferase</keyword>
<evidence type="ECO:0000259" key="9">
    <source>
        <dbReference type="PROSITE" id="PS50123"/>
    </source>
</evidence>
<dbReference type="GO" id="GO:0032259">
    <property type="term" value="P:methylation"/>
    <property type="evidence" value="ECO:0007669"/>
    <property type="project" value="UniProtKB-KW"/>
</dbReference>
<dbReference type="EC" id="2.1.1.80" evidence="2"/>
<evidence type="ECO:0000256" key="3">
    <source>
        <dbReference type="ARBA" id="ARBA00022603"/>
    </source>
</evidence>
<dbReference type="Pfam" id="PF03705">
    <property type="entry name" value="CheR_N"/>
    <property type="match status" value="1"/>
</dbReference>
<dbReference type="Proteomes" id="UP000030004">
    <property type="component" value="Unassembled WGS sequence"/>
</dbReference>
<gene>
    <name evidence="10" type="ORF">ATO9_18130</name>
</gene>
<comment type="catalytic activity">
    <reaction evidence="1">
        <text>L-glutamyl-[protein] + S-adenosyl-L-methionine = [protein]-L-glutamate 5-O-methyl ester + S-adenosyl-L-homocysteine</text>
        <dbReference type="Rhea" id="RHEA:24452"/>
        <dbReference type="Rhea" id="RHEA-COMP:10208"/>
        <dbReference type="Rhea" id="RHEA-COMP:10311"/>
        <dbReference type="ChEBI" id="CHEBI:29973"/>
        <dbReference type="ChEBI" id="CHEBI:57856"/>
        <dbReference type="ChEBI" id="CHEBI:59789"/>
        <dbReference type="ChEBI" id="CHEBI:82795"/>
        <dbReference type="EC" id="2.1.1.80"/>
    </reaction>
</comment>
<evidence type="ECO:0000313" key="11">
    <source>
        <dbReference type="Proteomes" id="UP000030004"/>
    </source>
</evidence>
<evidence type="ECO:0000259" key="8">
    <source>
        <dbReference type="PROSITE" id="PS50122"/>
    </source>
</evidence>
<feature type="active site" evidence="6">
    <location>
        <position position="9"/>
    </location>
</feature>
<feature type="region of interest" description="Disordered" evidence="7">
    <location>
        <begin position="679"/>
        <end position="700"/>
    </location>
</feature>
<dbReference type="EMBL" id="AQQX01000010">
    <property type="protein sequence ID" value="KGM47539.1"/>
    <property type="molecule type" value="Genomic_DNA"/>
</dbReference>
<dbReference type="STRING" id="1461694.ATO9_18130"/>
<dbReference type="GO" id="GO:0000156">
    <property type="term" value="F:phosphorelay response regulator activity"/>
    <property type="evidence" value="ECO:0007669"/>
    <property type="project" value="InterPro"/>
</dbReference>
<evidence type="ECO:0000256" key="4">
    <source>
        <dbReference type="ARBA" id="ARBA00022679"/>
    </source>
</evidence>
<dbReference type="Gene3D" id="3.40.50.180">
    <property type="entry name" value="Methylesterase CheB, C-terminal domain"/>
    <property type="match status" value="1"/>
</dbReference>
<keyword evidence="6" id="KW-0378">Hydrolase</keyword>
<feature type="domain" description="CheR-type methyltransferase" evidence="9">
    <location>
        <begin position="190"/>
        <end position="462"/>
    </location>
</feature>
<dbReference type="eggNOG" id="COG1352">
    <property type="taxonomic scope" value="Bacteria"/>
</dbReference>
<keyword evidence="6" id="KW-0145">Chemotaxis</keyword>
<dbReference type="GO" id="GO:0008984">
    <property type="term" value="F:protein-glutamate methylesterase activity"/>
    <property type="evidence" value="ECO:0007669"/>
    <property type="project" value="InterPro"/>
</dbReference>
<evidence type="ECO:0000256" key="5">
    <source>
        <dbReference type="ARBA" id="ARBA00022691"/>
    </source>
</evidence>
<keyword evidence="11" id="KW-1185">Reference proteome</keyword>
<feature type="active site" evidence="6">
    <location>
        <position position="129"/>
    </location>
</feature>
<dbReference type="PANTHER" id="PTHR24422:SF10">
    <property type="entry name" value="CHEMOTAXIS PROTEIN METHYLTRANSFERASE 2"/>
    <property type="match status" value="1"/>
</dbReference>
<evidence type="ECO:0000256" key="6">
    <source>
        <dbReference type="PROSITE-ProRule" id="PRU00050"/>
    </source>
</evidence>
<proteinExistence type="predicted"/>
<dbReference type="Pfam" id="PF13596">
    <property type="entry name" value="PAS_10"/>
    <property type="match status" value="1"/>
</dbReference>
<dbReference type="InterPro" id="IPR035909">
    <property type="entry name" value="CheB_C"/>
</dbReference>
<dbReference type="GO" id="GO:0005737">
    <property type="term" value="C:cytoplasm"/>
    <property type="evidence" value="ECO:0007669"/>
    <property type="project" value="InterPro"/>
</dbReference>
<dbReference type="InterPro" id="IPR022641">
    <property type="entry name" value="CheR_N"/>
</dbReference>
<dbReference type="GO" id="GO:0006935">
    <property type="term" value="P:chemotaxis"/>
    <property type="evidence" value="ECO:0007669"/>
    <property type="project" value="UniProtKB-UniRule"/>
</dbReference>
<dbReference type="SUPFAM" id="SSF52738">
    <property type="entry name" value="Methylesterase CheB, C-terminal domain"/>
    <property type="match status" value="1"/>
</dbReference>
<evidence type="ECO:0000256" key="2">
    <source>
        <dbReference type="ARBA" id="ARBA00012534"/>
    </source>
</evidence>
<feature type="active site" evidence="6">
    <location>
        <position position="36"/>
    </location>
</feature>
<dbReference type="PRINTS" id="PR00996">
    <property type="entry name" value="CHERMTFRASE"/>
</dbReference>
<keyword evidence="4" id="KW-0808">Transferase</keyword>
<sequence>MPLIALGASAGGLEALEAFFNAAPTDEGWCFVVIQHLSPDYRSMMKNLLERQSYLKIRHVEEGLKLEPNTVYLNKPSEFVKLQDDRFTIRAYDEADGLPHLPIDYFFNSLRDRVPNRTFGVVLSGSGSDGTRGAVSMHSAGAAILVQTPHEAGFDSMPQSVLKSGAVDRILTANEMPDAIADILRNGKDTDRKNAELTSQISLEIQDILKRQTDIDFSAYKPDLVLRRIERRQQLLGFTNIEEYRQLLIANSTALDELYQDLLIGVTEFYRNPEAIAALRTNALDRLVHGKQDDDPIRVWVPACASGEEAYTIAIELSESMRQAGVDRKFRVIATDVHRRSIDIASAGIYDEDALAKMDPALRDRYFVSHMGQYIVDPSLRQKLIFSVHDALSDPPFMHLDLISCRNLLIYLNSEPRARMISMFMFGLRKDGYLLLGPSETLGPHSDDFEPVNQRWRLYRKASAHHGLDRALLTDRQRHTPRMSEPYRNVPEARRPLHMPTVDSLELRNRDTLIKSYDALLKRYAPSSILISADGRVLSWFGAASAFIDTMNNLAEWTIEDIVHPSLHFAINVGMEKLRRNKMDKYSRRVKVEFDNQQSQFCALTIEPLEQTSSARFLLVSIKLEDENPLPEPDAKEAALLASGDDGALLSRRITELERDLRLTEETLQQVTERLEASGEELQASNEELQASNEELQASNEELQSSNEELHAVNEELVTVTAEHELKIEELSDLNSNMELVLGLLKVGVLILDSSGRIRRFSKLVGREFQMEGHDVDRTLDVVGPRFDFVDLKKMSDATLMTGTSDSASGQHAGLDLTVETHPVDRSEDEGHGVVLIFRGFR</sequence>
<dbReference type="GO" id="GO:0008983">
    <property type="term" value="F:protein-glutamate O-methyltransferase activity"/>
    <property type="evidence" value="ECO:0007669"/>
    <property type="project" value="UniProtKB-EC"/>
</dbReference>
<feature type="compositionally biased region" description="Polar residues" evidence="7">
    <location>
        <begin position="683"/>
        <end position="698"/>
    </location>
</feature>
<dbReference type="InterPro" id="IPR036804">
    <property type="entry name" value="CheR_N_sf"/>
</dbReference>
<accession>A0A0A0EAN3</accession>
<protein>
    <recommendedName>
        <fullName evidence="2">protein-glutamate O-methyltransferase</fullName>
        <ecNumber evidence="2">2.1.1.80</ecNumber>
    </recommendedName>
</protein>
<dbReference type="OrthoDB" id="9816309at2"/>
<dbReference type="Gene3D" id="1.10.155.10">
    <property type="entry name" value="Chemotaxis receptor methyltransferase CheR, N-terminal domain"/>
    <property type="match status" value="1"/>
</dbReference>
<dbReference type="SMART" id="SM00138">
    <property type="entry name" value="MeTrc"/>
    <property type="match status" value="1"/>
</dbReference>
<evidence type="ECO:0000256" key="1">
    <source>
        <dbReference type="ARBA" id="ARBA00001541"/>
    </source>
</evidence>
<dbReference type="GO" id="GO:0016301">
    <property type="term" value="F:kinase activity"/>
    <property type="evidence" value="ECO:0007669"/>
    <property type="project" value="UniProtKB-KW"/>
</dbReference>
<evidence type="ECO:0000256" key="7">
    <source>
        <dbReference type="SAM" id="MobiDB-lite"/>
    </source>
</evidence>
<dbReference type="SUPFAM" id="SSF53335">
    <property type="entry name" value="S-adenosyl-L-methionine-dependent methyltransferases"/>
    <property type="match status" value="1"/>
</dbReference>
<dbReference type="Gene3D" id="3.40.50.150">
    <property type="entry name" value="Vaccinia Virus protein VP39"/>
    <property type="match status" value="1"/>
</dbReference>
<dbReference type="InterPro" id="IPR050903">
    <property type="entry name" value="Bact_Chemotaxis_MeTrfase"/>
</dbReference>
<dbReference type="CDD" id="cd16434">
    <property type="entry name" value="CheB-CheR_fusion"/>
    <property type="match status" value="1"/>
</dbReference>
<name>A0A0A0EAN3_9RHOB</name>
<dbReference type="InterPro" id="IPR000780">
    <property type="entry name" value="CheR_MeTrfase"/>
</dbReference>
<dbReference type="AlphaFoldDB" id="A0A0A0EAN3"/>
<evidence type="ECO:0000313" key="10">
    <source>
        <dbReference type="EMBL" id="KGM47539.1"/>
    </source>
</evidence>
<feature type="domain" description="CheB-type methylesterase" evidence="8">
    <location>
        <begin position="1"/>
        <end position="187"/>
    </location>
</feature>
<dbReference type="InterPro" id="IPR000673">
    <property type="entry name" value="Sig_transdc_resp-reg_Me-estase"/>
</dbReference>
<reference evidence="10 11" key="1">
    <citation type="journal article" date="2015" name="Antonie Van Leeuwenhoek">
        <title>Pseudooceanicola atlanticus gen. nov. sp. nov., isolated from surface seawater of the Atlantic Ocean and reclassification of Oceanicola batsensis, Oceanicola marinus, Oceanicola nitratireducens, Oceanicola nanhaiensis, Oceanicola antarcticus and Oceanicola flagellatus, as Pseudooceanicola batsensis comb. nov., Pseudooceanicola marinus comb. nov., Pseudooceanicola nitratireducens comb. nov., Pseudooceanicola nanhaiensis comb. nov., Pseudooceanicola antarcticus comb. nov., and Pseudooceanicola flagellatus comb. nov.</title>
        <authorList>
            <person name="Lai Q."/>
            <person name="Li G."/>
            <person name="Liu X."/>
            <person name="Du Y."/>
            <person name="Sun F."/>
            <person name="Shao Z."/>
        </authorList>
    </citation>
    <scope>NUCLEOTIDE SEQUENCE [LARGE SCALE GENOMIC DNA]</scope>
    <source>
        <strain evidence="10 11">22II-s11g</strain>
    </source>
</reference>
<organism evidence="10 11">
    <name type="scientific">Pseudooceanicola atlanticus</name>
    <dbReference type="NCBI Taxonomy" id="1461694"/>
    <lineage>
        <taxon>Bacteria</taxon>
        <taxon>Pseudomonadati</taxon>
        <taxon>Pseudomonadota</taxon>
        <taxon>Alphaproteobacteria</taxon>
        <taxon>Rhodobacterales</taxon>
        <taxon>Paracoccaceae</taxon>
        <taxon>Pseudooceanicola</taxon>
    </lineage>
</organism>
<dbReference type="SUPFAM" id="SSF47757">
    <property type="entry name" value="Chemotaxis receptor methyltransferase CheR, N-terminal domain"/>
    <property type="match status" value="1"/>
</dbReference>
<comment type="caution">
    <text evidence="10">The sequence shown here is derived from an EMBL/GenBank/DDBJ whole genome shotgun (WGS) entry which is preliminary data.</text>
</comment>
<dbReference type="PANTHER" id="PTHR24422">
    <property type="entry name" value="CHEMOTAXIS PROTEIN METHYLTRANSFERASE"/>
    <property type="match status" value="1"/>
</dbReference>
<dbReference type="PROSITE" id="PS50123">
    <property type="entry name" value="CHER"/>
    <property type="match status" value="1"/>
</dbReference>
<dbReference type="PROSITE" id="PS50122">
    <property type="entry name" value="CHEB"/>
    <property type="match status" value="1"/>
</dbReference>
<dbReference type="InterPro" id="IPR022642">
    <property type="entry name" value="CheR_C"/>
</dbReference>
<dbReference type="eggNOG" id="COG2201">
    <property type="taxonomic scope" value="Bacteria"/>
</dbReference>